<reference evidence="2" key="1">
    <citation type="submission" date="2021-06" db="EMBL/GenBank/DDBJ databases">
        <authorList>
            <person name="Huq M.A."/>
        </authorList>
    </citation>
    <scope>NUCLEOTIDE SEQUENCE</scope>
    <source>
        <strain evidence="2">MAH-26</strain>
    </source>
</reference>
<dbReference type="EMBL" id="JAHSPG010000004">
    <property type="protein sequence ID" value="MBV4357309.1"/>
    <property type="molecule type" value="Genomic_DNA"/>
</dbReference>
<dbReference type="AlphaFoldDB" id="A0A9E2S9T8"/>
<evidence type="ECO:0000313" key="3">
    <source>
        <dbReference type="Proteomes" id="UP000812270"/>
    </source>
</evidence>
<dbReference type="Proteomes" id="UP000812270">
    <property type="component" value="Unassembled WGS sequence"/>
</dbReference>
<organism evidence="2 3">
    <name type="scientific">Pinibacter aurantiacus</name>
    <dbReference type="NCBI Taxonomy" id="2851599"/>
    <lineage>
        <taxon>Bacteria</taxon>
        <taxon>Pseudomonadati</taxon>
        <taxon>Bacteroidota</taxon>
        <taxon>Chitinophagia</taxon>
        <taxon>Chitinophagales</taxon>
        <taxon>Chitinophagaceae</taxon>
        <taxon>Pinibacter</taxon>
    </lineage>
</organism>
<sequence>METEYVITDDALRKIQSGLDHGKCWLAFNTYKYFLEKEDVRTFSDRDEAEEYCYRNIGEYECFEAVRISSIKDLQADLKFGFDLDKFIHSQNNTIFMEENVITFNEKQLQRTGFAEAFTPELQQKMNERVPVIEHVFKKEFDGDKVNATLHLRKSESSDHYHLNKFDLSLQKEGQLSETKQTFYINTVKSMNAEGEKNPDNLFTLKEGYNLLAGRPVFKHMTNIEGNAYDSWVQLNLKNKLETGNFEMKQYTKNYGFDLESVLNKYPIKELTNDQYKANLVDSLNRGNLQKATFVGADGKEEKLYISPVVTMSQLNVYDLDKQRIPTEKLLEKGLVGTELAVQLKERMKQPTEAEAKLGQSENLKESHKQTLKQATEQKTRKQSIKHKHH</sequence>
<evidence type="ECO:0000313" key="2">
    <source>
        <dbReference type="EMBL" id="MBV4357309.1"/>
    </source>
</evidence>
<feature type="region of interest" description="Disordered" evidence="1">
    <location>
        <begin position="347"/>
        <end position="390"/>
    </location>
</feature>
<accession>A0A9E2S9T8</accession>
<gene>
    <name evidence="2" type="ORF">KTO63_09140</name>
</gene>
<protein>
    <submittedName>
        <fullName evidence="2">Uncharacterized protein</fullName>
    </submittedName>
</protein>
<proteinExistence type="predicted"/>
<feature type="compositionally biased region" description="Basic residues" evidence="1">
    <location>
        <begin position="381"/>
        <end position="390"/>
    </location>
</feature>
<evidence type="ECO:0000256" key="1">
    <source>
        <dbReference type="SAM" id="MobiDB-lite"/>
    </source>
</evidence>
<comment type="caution">
    <text evidence="2">The sequence shown here is derived from an EMBL/GenBank/DDBJ whole genome shotgun (WGS) entry which is preliminary data.</text>
</comment>
<dbReference type="RefSeq" id="WP_217790953.1">
    <property type="nucleotide sequence ID" value="NZ_JAHSPG010000004.1"/>
</dbReference>
<feature type="compositionally biased region" description="Basic and acidic residues" evidence="1">
    <location>
        <begin position="347"/>
        <end position="356"/>
    </location>
</feature>
<keyword evidence="3" id="KW-1185">Reference proteome</keyword>
<name>A0A9E2S9T8_9BACT</name>